<dbReference type="AlphaFoldDB" id="A0A6N4W3M4"/>
<dbReference type="PANTHER" id="PTHR46112">
    <property type="entry name" value="AMINOPEPTIDASE"/>
    <property type="match status" value="1"/>
</dbReference>
<keyword evidence="4" id="KW-1185">Reference proteome</keyword>
<dbReference type="InterPro" id="IPR050659">
    <property type="entry name" value="Peptidase_M24B"/>
</dbReference>
<dbReference type="Proteomes" id="UP000467249">
    <property type="component" value="Chromosome"/>
</dbReference>
<evidence type="ECO:0000259" key="2">
    <source>
        <dbReference type="Pfam" id="PF01321"/>
    </source>
</evidence>
<dbReference type="PANTHER" id="PTHR46112:SF2">
    <property type="entry name" value="XAA-PRO AMINOPEPTIDASE P-RELATED"/>
    <property type="match status" value="1"/>
</dbReference>
<dbReference type="Gene3D" id="3.40.350.10">
    <property type="entry name" value="Creatinase/prolidase N-terminal domain"/>
    <property type="match status" value="1"/>
</dbReference>
<reference evidence="3 4" key="1">
    <citation type="journal article" date="2019" name="Emerg. Microbes Infect.">
        <title>Comprehensive subspecies identification of 175 nontuberculous mycobacteria species based on 7547 genomic profiles.</title>
        <authorList>
            <person name="Matsumoto Y."/>
            <person name="Kinjo T."/>
            <person name="Motooka D."/>
            <person name="Nabeya D."/>
            <person name="Jung N."/>
            <person name="Uechi K."/>
            <person name="Horii T."/>
            <person name="Iida T."/>
            <person name="Fujita J."/>
            <person name="Nakamura S."/>
        </authorList>
    </citation>
    <scope>NUCLEOTIDE SEQUENCE [LARGE SCALE GENOMIC DNA]</scope>
    <source>
        <strain evidence="3 4">JCM 30275</strain>
    </source>
</reference>
<evidence type="ECO:0000259" key="1">
    <source>
        <dbReference type="Pfam" id="PF00557"/>
    </source>
</evidence>
<dbReference type="Pfam" id="PF01321">
    <property type="entry name" value="Creatinase_N"/>
    <property type="match status" value="1"/>
</dbReference>
<dbReference type="Gene3D" id="3.90.230.10">
    <property type="entry name" value="Creatinase/methionine aminopeptidase superfamily"/>
    <property type="match status" value="1"/>
</dbReference>
<dbReference type="InterPro" id="IPR029149">
    <property type="entry name" value="Creatin/AminoP/Spt16_N"/>
</dbReference>
<dbReference type="CDD" id="cd01066">
    <property type="entry name" value="APP_MetAP"/>
    <property type="match status" value="1"/>
</dbReference>
<feature type="domain" description="Peptidase M24" evidence="1">
    <location>
        <begin position="169"/>
        <end position="374"/>
    </location>
</feature>
<feature type="domain" description="Creatinase N-terminal" evidence="2">
    <location>
        <begin position="19"/>
        <end position="158"/>
    </location>
</feature>
<gene>
    <name evidence="3" type="ORF">MANY_18830</name>
</gene>
<name>A0A6N4W3M4_9MYCO</name>
<organism evidence="3 4">
    <name type="scientific">Mycolicibacterium anyangense</name>
    <dbReference type="NCBI Taxonomy" id="1431246"/>
    <lineage>
        <taxon>Bacteria</taxon>
        <taxon>Bacillati</taxon>
        <taxon>Actinomycetota</taxon>
        <taxon>Actinomycetes</taxon>
        <taxon>Mycobacteriales</taxon>
        <taxon>Mycobacteriaceae</taxon>
        <taxon>Mycolicibacterium</taxon>
    </lineage>
</organism>
<dbReference type="KEGG" id="many:MANY_18830"/>
<dbReference type="InterPro" id="IPR000994">
    <property type="entry name" value="Pept_M24"/>
</dbReference>
<evidence type="ECO:0000313" key="4">
    <source>
        <dbReference type="Proteomes" id="UP000467249"/>
    </source>
</evidence>
<proteinExistence type="predicted"/>
<dbReference type="RefSeq" id="WP_163803995.1">
    <property type="nucleotide sequence ID" value="NZ_AP022620.1"/>
</dbReference>
<accession>A0A6N4W3M4</accession>
<evidence type="ECO:0000313" key="3">
    <source>
        <dbReference type="EMBL" id="BBZ76546.1"/>
    </source>
</evidence>
<dbReference type="SUPFAM" id="SSF55920">
    <property type="entry name" value="Creatinase/aminopeptidase"/>
    <property type="match status" value="1"/>
</dbReference>
<sequence length="391" mass="42481">MPVSFEWPTVDFALLHRQRWERVEALMREQRLDHLLLTGADHIRYVTDFRAQITNEPDWFVAVVSSDGSADLMVPYVDEVVAADFPDKPWIKHLRPLPSWSPPAAHPATWVRAVQSALGSGARRVGVDAIDTALLSGLRQAAPQLDIHSVSGALFGLRRFKLDAEIVLLEAASHVNTAAMEAAALAAVPGATDHDVLAAAMAYQQSAGVEFVTHSVCNLRNGSGDWFAAGREFVDGDPFFFDIGCYGVGGYASDAARTAFVGEPRKHHAEAYATLLECHELIQSAARPGARASELQRIAKKFLVGKGYFGTPYAVGHGVGLRLCELPSIYTTQHMDEDAVLVEGEVIAIEPELSYQRDGKTTVLKIEDNFVVTANGLRKLTVAPEVTAAKP</sequence>
<protein>
    <submittedName>
        <fullName evidence="3">Uncharacterized protein</fullName>
    </submittedName>
</protein>
<dbReference type="InterPro" id="IPR000587">
    <property type="entry name" value="Creatinase_N"/>
</dbReference>
<dbReference type="Pfam" id="PF00557">
    <property type="entry name" value="Peptidase_M24"/>
    <property type="match status" value="1"/>
</dbReference>
<dbReference type="EMBL" id="AP022620">
    <property type="protein sequence ID" value="BBZ76546.1"/>
    <property type="molecule type" value="Genomic_DNA"/>
</dbReference>
<dbReference type="SUPFAM" id="SSF53092">
    <property type="entry name" value="Creatinase/prolidase N-terminal domain"/>
    <property type="match status" value="1"/>
</dbReference>
<dbReference type="InterPro" id="IPR036005">
    <property type="entry name" value="Creatinase/aminopeptidase-like"/>
</dbReference>